<evidence type="ECO:0000313" key="1">
    <source>
        <dbReference type="EMBL" id="KAF8790146.1"/>
    </source>
</evidence>
<evidence type="ECO:0000313" key="2">
    <source>
        <dbReference type="Proteomes" id="UP000807504"/>
    </source>
</evidence>
<organism evidence="1 2">
    <name type="scientific">Argiope bruennichi</name>
    <name type="common">Wasp spider</name>
    <name type="synonym">Aranea bruennichi</name>
    <dbReference type="NCBI Taxonomy" id="94029"/>
    <lineage>
        <taxon>Eukaryota</taxon>
        <taxon>Metazoa</taxon>
        <taxon>Ecdysozoa</taxon>
        <taxon>Arthropoda</taxon>
        <taxon>Chelicerata</taxon>
        <taxon>Arachnida</taxon>
        <taxon>Araneae</taxon>
        <taxon>Araneomorphae</taxon>
        <taxon>Entelegynae</taxon>
        <taxon>Araneoidea</taxon>
        <taxon>Araneidae</taxon>
        <taxon>Argiope</taxon>
    </lineage>
</organism>
<keyword evidence="2" id="KW-1185">Reference proteome</keyword>
<accession>A0A8T0FGM7</accession>
<reference evidence="1" key="2">
    <citation type="submission" date="2020-06" db="EMBL/GenBank/DDBJ databases">
        <authorList>
            <person name="Sheffer M."/>
        </authorList>
    </citation>
    <scope>NUCLEOTIDE SEQUENCE</scope>
</reference>
<name>A0A8T0FGM7_ARGBR</name>
<gene>
    <name evidence="1" type="ORF">HNY73_005213</name>
</gene>
<comment type="caution">
    <text evidence="1">The sequence shown here is derived from an EMBL/GenBank/DDBJ whole genome shotgun (WGS) entry which is preliminary data.</text>
</comment>
<dbReference type="Proteomes" id="UP000807504">
    <property type="component" value="Unassembled WGS sequence"/>
</dbReference>
<protein>
    <submittedName>
        <fullName evidence="1">Uncharacterized protein</fullName>
    </submittedName>
</protein>
<dbReference type="EMBL" id="JABXBU010000011">
    <property type="protein sequence ID" value="KAF8790146.1"/>
    <property type="molecule type" value="Genomic_DNA"/>
</dbReference>
<dbReference type="AlphaFoldDB" id="A0A8T0FGM7"/>
<proteinExistence type="predicted"/>
<reference evidence="1" key="1">
    <citation type="journal article" date="2020" name="bioRxiv">
        <title>Chromosome-level reference genome of the European wasp spider Argiope bruennichi: a resource for studies on range expansion and evolutionary adaptation.</title>
        <authorList>
            <person name="Sheffer M.M."/>
            <person name="Hoppe A."/>
            <person name="Krehenwinkel H."/>
            <person name="Uhl G."/>
            <person name="Kuss A.W."/>
            <person name="Jensen L."/>
            <person name="Jensen C."/>
            <person name="Gillespie R.G."/>
            <person name="Hoff K.J."/>
            <person name="Prost S."/>
        </authorList>
    </citation>
    <scope>NUCLEOTIDE SEQUENCE</scope>
</reference>
<sequence>MLLSPNQTCRVLFTPNSNTAGGKRTDNGSEGIDNGSTLKYSSLLLADFDSELDSSVTNKLLVLVSVTKSRSSSLLLTNISVSDLAESSISDTDPSMVKETDSFSFLCLERFLDHDSVLPVI</sequence>